<evidence type="ECO:0000313" key="5">
    <source>
        <dbReference type="EMBL" id="OLN32735.1"/>
    </source>
</evidence>
<keyword evidence="2" id="KW-0560">Oxidoreductase</keyword>
<evidence type="ECO:0000259" key="4">
    <source>
        <dbReference type="SMART" id="SM00822"/>
    </source>
</evidence>
<dbReference type="OrthoDB" id="9803333at2"/>
<dbReference type="STRING" id="1888891.DSOL_1486"/>
<dbReference type="SUPFAM" id="SSF51735">
    <property type="entry name" value="NAD(P)-binding Rossmann-fold domains"/>
    <property type="match status" value="1"/>
</dbReference>
<dbReference type="InterPro" id="IPR002347">
    <property type="entry name" value="SDR_fam"/>
</dbReference>
<comment type="caution">
    <text evidence="5">The sequence shown here is derived from an EMBL/GenBank/DDBJ whole genome shotgun (WGS) entry which is preliminary data.</text>
</comment>
<dbReference type="Proteomes" id="UP000186102">
    <property type="component" value="Unassembled WGS sequence"/>
</dbReference>
<dbReference type="GO" id="GO:0008206">
    <property type="term" value="P:bile acid metabolic process"/>
    <property type="evidence" value="ECO:0007669"/>
    <property type="project" value="UniProtKB-ARBA"/>
</dbReference>
<evidence type="ECO:0000256" key="1">
    <source>
        <dbReference type="ARBA" id="ARBA00006484"/>
    </source>
</evidence>
<feature type="domain" description="Ketoreductase" evidence="4">
    <location>
        <begin position="7"/>
        <end position="185"/>
    </location>
</feature>
<sequence>MTLFANKVAFVTGASQGIGKATALILAKYGAYIVAVDISKEVERTAEEIKQLGRECISVITDVTNRERVESAVKTAIKQFDKLDILVNCAGIVSSSLLLDLPEELWDKTIDVNLKGVYLVSQAVSKEMVKRRTGKIVNISSQASKVGEIGNGAYCASKAGVNALTQVLALELAPYNINVNAVCPGYTDTEIMQKVFEIRGPIEQMTPADYEKDLLSQCAFEAYGQT</sequence>
<dbReference type="Pfam" id="PF00106">
    <property type="entry name" value="adh_short"/>
    <property type="match status" value="1"/>
</dbReference>
<dbReference type="PRINTS" id="PR00081">
    <property type="entry name" value="GDHRDH"/>
</dbReference>
<name>A0A1Q8QZJ7_9FIRM</name>
<dbReference type="CDD" id="cd05233">
    <property type="entry name" value="SDR_c"/>
    <property type="match status" value="1"/>
</dbReference>
<dbReference type="FunFam" id="3.40.50.720:FF:000084">
    <property type="entry name" value="Short-chain dehydrogenase reductase"/>
    <property type="match status" value="1"/>
</dbReference>
<dbReference type="GO" id="GO:0016616">
    <property type="term" value="F:oxidoreductase activity, acting on the CH-OH group of donors, NAD or NADP as acceptor"/>
    <property type="evidence" value="ECO:0007669"/>
    <property type="project" value="TreeGrafter"/>
</dbReference>
<evidence type="ECO:0000313" key="6">
    <source>
        <dbReference type="Proteomes" id="UP000186102"/>
    </source>
</evidence>
<protein>
    <submittedName>
        <fullName evidence="5">3-oxoacyl-[acyl-carrier protein] reductase</fullName>
    </submittedName>
</protein>
<gene>
    <name evidence="5" type="ORF">DSOL_1486</name>
</gene>
<dbReference type="GO" id="GO:0048038">
    <property type="term" value="F:quinone binding"/>
    <property type="evidence" value="ECO:0007669"/>
    <property type="project" value="TreeGrafter"/>
</dbReference>
<dbReference type="PANTHER" id="PTHR42760:SF133">
    <property type="entry name" value="3-OXOACYL-[ACYL-CARRIER-PROTEIN] REDUCTASE"/>
    <property type="match status" value="1"/>
</dbReference>
<proteinExistence type="inferred from homology"/>
<organism evidence="5 6">
    <name type="scientific">Desulfosporosinus metallidurans</name>
    <dbReference type="NCBI Taxonomy" id="1888891"/>
    <lineage>
        <taxon>Bacteria</taxon>
        <taxon>Bacillati</taxon>
        <taxon>Bacillota</taxon>
        <taxon>Clostridia</taxon>
        <taxon>Eubacteriales</taxon>
        <taxon>Desulfitobacteriaceae</taxon>
        <taxon>Desulfosporosinus</taxon>
    </lineage>
</organism>
<dbReference type="GO" id="GO:0006633">
    <property type="term" value="P:fatty acid biosynthetic process"/>
    <property type="evidence" value="ECO:0007669"/>
    <property type="project" value="TreeGrafter"/>
</dbReference>
<dbReference type="InterPro" id="IPR057326">
    <property type="entry name" value="KR_dom"/>
</dbReference>
<accession>A0A1Q8QZJ7</accession>
<reference evidence="5 6" key="1">
    <citation type="submission" date="2016-09" db="EMBL/GenBank/DDBJ databases">
        <title>Complete genome of Desulfosporosinus sp. OL.</title>
        <authorList>
            <person name="Mardanov A."/>
            <person name="Beletsky A."/>
            <person name="Panova A."/>
            <person name="Karnachuk O."/>
            <person name="Ravin N."/>
        </authorList>
    </citation>
    <scope>NUCLEOTIDE SEQUENCE [LARGE SCALE GENOMIC DNA]</scope>
    <source>
        <strain evidence="5 6">OL</strain>
    </source>
</reference>
<keyword evidence="6" id="KW-1185">Reference proteome</keyword>
<dbReference type="EMBL" id="MLBF01000007">
    <property type="protein sequence ID" value="OLN32735.1"/>
    <property type="molecule type" value="Genomic_DNA"/>
</dbReference>
<dbReference type="PRINTS" id="PR00080">
    <property type="entry name" value="SDRFAMILY"/>
</dbReference>
<dbReference type="InterPro" id="IPR036291">
    <property type="entry name" value="NAD(P)-bd_dom_sf"/>
</dbReference>
<dbReference type="SMART" id="SM00822">
    <property type="entry name" value="PKS_KR"/>
    <property type="match status" value="1"/>
</dbReference>
<dbReference type="InterPro" id="IPR020904">
    <property type="entry name" value="Sc_DH/Rdtase_CS"/>
</dbReference>
<dbReference type="PANTHER" id="PTHR42760">
    <property type="entry name" value="SHORT-CHAIN DEHYDROGENASES/REDUCTASES FAMILY MEMBER"/>
    <property type="match status" value="1"/>
</dbReference>
<evidence type="ECO:0000256" key="3">
    <source>
        <dbReference type="RuleBase" id="RU000363"/>
    </source>
</evidence>
<dbReference type="Gene3D" id="3.40.50.720">
    <property type="entry name" value="NAD(P)-binding Rossmann-like Domain"/>
    <property type="match status" value="1"/>
</dbReference>
<comment type="similarity">
    <text evidence="1 3">Belongs to the short-chain dehydrogenases/reductases (SDR) family.</text>
</comment>
<dbReference type="AlphaFoldDB" id="A0A1Q8QZJ7"/>
<dbReference type="PROSITE" id="PS00061">
    <property type="entry name" value="ADH_SHORT"/>
    <property type="match status" value="1"/>
</dbReference>
<evidence type="ECO:0000256" key="2">
    <source>
        <dbReference type="ARBA" id="ARBA00023002"/>
    </source>
</evidence>